<proteinExistence type="predicted"/>
<dbReference type="PANTHER" id="PTHR43272">
    <property type="entry name" value="LONG-CHAIN-FATTY-ACID--COA LIGASE"/>
    <property type="match status" value="1"/>
</dbReference>
<keyword evidence="2" id="KW-0067">ATP-binding</keyword>
<keyword evidence="5" id="KW-1185">Reference proteome</keyword>
<dbReference type="GO" id="GO:0005524">
    <property type="term" value="F:ATP binding"/>
    <property type="evidence" value="ECO:0007669"/>
    <property type="project" value="UniProtKB-KW"/>
</dbReference>
<gene>
    <name evidence="4" type="ORF">EJG51_010390</name>
</gene>
<dbReference type="Gene3D" id="3.40.50.12780">
    <property type="entry name" value="N-terminal domain of ligase-like"/>
    <property type="match status" value="1"/>
</dbReference>
<dbReference type="AlphaFoldDB" id="A0A6M4A5J8"/>
<name>A0A6M4A5J8_9BURK</name>
<dbReference type="InterPro" id="IPR000873">
    <property type="entry name" value="AMP-dep_synth/lig_dom"/>
</dbReference>
<dbReference type="PANTHER" id="PTHR43272:SF33">
    <property type="entry name" value="AMP-BINDING DOMAIN-CONTAINING PROTEIN-RELATED"/>
    <property type="match status" value="1"/>
</dbReference>
<dbReference type="Pfam" id="PF00501">
    <property type="entry name" value="AMP-binding"/>
    <property type="match status" value="1"/>
</dbReference>
<dbReference type="InterPro" id="IPR020845">
    <property type="entry name" value="AMP-binding_CS"/>
</dbReference>
<feature type="domain" description="AMP-dependent synthetase/ligase" evidence="3">
    <location>
        <begin position="17"/>
        <end position="433"/>
    </location>
</feature>
<evidence type="ECO:0000313" key="4">
    <source>
        <dbReference type="EMBL" id="QJQ06198.1"/>
    </source>
</evidence>
<evidence type="ECO:0000313" key="5">
    <source>
        <dbReference type="Proteomes" id="UP000274350"/>
    </source>
</evidence>
<dbReference type="GO" id="GO:0004467">
    <property type="term" value="F:long-chain fatty acid-CoA ligase activity"/>
    <property type="evidence" value="ECO:0007669"/>
    <property type="project" value="TreeGrafter"/>
</dbReference>
<keyword evidence="4" id="KW-0436">Ligase</keyword>
<evidence type="ECO:0000256" key="2">
    <source>
        <dbReference type="ARBA" id="ARBA00022840"/>
    </source>
</evidence>
<dbReference type="Pfam" id="PF23562">
    <property type="entry name" value="AMP-binding_C_3"/>
    <property type="match status" value="1"/>
</dbReference>
<dbReference type="InterPro" id="IPR042099">
    <property type="entry name" value="ANL_N_sf"/>
</dbReference>
<evidence type="ECO:0000259" key="3">
    <source>
        <dbReference type="Pfam" id="PF00501"/>
    </source>
</evidence>
<keyword evidence="1" id="KW-0547">Nucleotide-binding</keyword>
<dbReference type="PROSITE" id="PS00455">
    <property type="entry name" value="AMP_BINDING"/>
    <property type="match status" value="1"/>
</dbReference>
<accession>A0A6M4A5J8</accession>
<reference evidence="4 5" key="1">
    <citation type="journal article" date="2019" name="Int. J. Syst. Evol. Microbiol.">
        <title>Undibacterium piscinae sp. nov., isolated from Korean shiner intestine.</title>
        <authorList>
            <person name="Lee S.Y."/>
            <person name="Kang W."/>
            <person name="Kim P.S."/>
            <person name="Kim H.S."/>
            <person name="Sung H."/>
            <person name="Shin N.R."/>
            <person name="Whon T.W."/>
            <person name="Yun J.H."/>
            <person name="Lee J.Y."/>
            <person name="Lee J.Y."/>
            <person name="Jung M.J."/>
            <person name="Jeong Y.S."/>
            <person name="Tak E.J."/>
            <person name="Han J.E."/>
            <person name="Hyun D.W."/>
            <person name="Kang M.S."/>
            <person name="Lee K.E."/>
            <person name="Lee B.H."/>
            <person name="Bae J.W."/>
        </authorList>
    </citation>
    <scope>NUCLEOTIDE SEQUENCE [LARGE SCALE GENOMIC DNA]</scope>
    <source>
        <strain evidence="4 5">S11R28</strain>
    </source>
</reference>
<dbReference type="KEGG" id="upi:EJG51_010390"/>
<sequence>MIQTDVANTTFPKLLLQHAQVRPRHPAFREKHLGIWQTWGWQQVSAEVRALACGLAAQGFQRGMNLAIIGDNRPHLYWAMAAAQCLGGIAVPLYQDAPAADMIFALENAEVIFAVVEDQEQVDKLLDIRQNYPALAHICYDDDKGMRHYHQPELSSYHQLQELGRQYDAAHPEFFMQQVNLGQPDDTAVMLYTSGTTGKPKGVCQTHRSFMSAAIGGVSFDKLSEHEDILSYLPMAWVGDHLFSYAQALVAGFTVNCPESGETVLTDLREVGPTYYFAPPRVFENMLTTVMIRMEDASKIKRQLFHHFMDVARRVGADILDGKPVSGMDKLSYAIGNTLVYGPLKNVLGLSRVKVAYTAGAAIGPDLFRFYRSIGINLKQLYGATETCAYVCLQPDGNIKFDSVGQAAPGVEVKLAENGEVLVKSCAMLKEYYKRPDATAEVMDADGYFHTGDAGIFDHEGHLKIIDRAADVGKMNHGDMFAPNYIENKLKFFPFIKEAVAFGQDRDMVCAFINIDMEAVGNWSERRGIAYSGYTDLAAKKETYDLIAECIQKVNADLANEELMGGTQIHRFLILHKELDPDDDELTRTRKVRRRFVAEKYKVLIDALYSGRHSQYIETQVKFEDGRQGKVAADLRIVDVATFPCVTYAQHAA</sequence>
<dbReference type="OrthoDB" id="9766486at2"/>
<dbReference type="EMBL" id="CP051152">
    <property type="protein sequence ID" value="QJQ06198.1"/>
    <property type="molecule type" value="Genomic_DNA"/>
</dbReference>
<evidence type="ECO:0000256" key="1">
    <source>
        <dbReference type="ARBA" id="ARBA00022741"/>
    </source>
</evidence>
<dbReference type="Proteomes" id="UP000274350">
    <property type="component" value="Chromosome"/>
</dbReference>
<dbReference type="GO" id="GO:0016020">
    <property type="term" value="C:membrane"/>
    <property type="evidence" value="ECO:0007669"/>
    <property type="project" value="TreeGrafter"/>
</dbReference>
<protein>
    <submittedName>
        <fullName evidence="4">Long-chain fatty acid--CoA ligase</fullName>
    </submittedName>
</protein>
<organism evidence="4 5">
    <name type="scientific">Undibacterium piscinae</name>
    <dbReference type="NCBI Taxonomy" id="2495591"/>
    <lineage>
        <taxon>Bacteria</taxon>
        <taxon>Pseudomonadati</taxon>
        <taxon>Pseudomonadota</taxon>
        <taxon>Betaproteobacteria</taxon>
        <taxon>Burkholderiales</taxon>
        <taxon>Oxalobacteraceae</taxon>
        <taxon>Undibacterium</taxon>
    </lineage>
</organism>
<dbReference type="SUPFAM" id="SSF56801">
    <property type="entry name" value="Acetyl-CoA synthetase-like"/>
    <property type="match status" value="1"/>
</dbReference>